<organism evidence="4 5">
    <name type="scientific">Acidihalobacter yilgarnensis</name>
    <dbReference type="NCBI Taxonomy" id="2819280"/>
    <lineage>
        <taxon>Bacteria</taxon>
        <taxon>Pseudomonadati</taxon>
        <taxon>Pseudomonadota</taxon>
        <taxon>Gammaproteobacteria</taxon>
        <taxon>Chromatiales</taxon>
        <taxon>Ectothiorhodospiraceae</taxon>
        <taxon>Acidihalobacter</taxon>
    </lineage>
</organism>
<dbReference type="CDD" id="cd00130">
    <property type="entry name" value="PAS"/>
    <property type="match status" value="1"/>
</dbReference>
<gene>
    <name evidence="4" type="ORF">BI364_03490</name>
</gene>
<dbReference type="Gene3D" id="3.30.450.20">
    <property type="entry name" value="PAS domain"/>
    <property type="match status" value="1"/>
</dbReference>
<dbReference type="CDD" id="cd01949">
    <property type="entry name" value="GGDEF"/>
    <property type="match status" value="1"/>
</dbReference>
<dbReference type="SUPFAM" id="SSF141868">
    <property type="entry name" value="EAL domain-like"/>
    <property type="match status" value="1"/>
</dbReference>
<dbReference type="Gene3D" id="3.30.70.270">
    <property type="match status" value="1"/>
</dbReference>
<dbReference type="InterPro" id="IPR043128">
    <property type="entry name" value="Rev_trsase/Diguanyl_cyclase"/>
</dbReference>
<dbReference type="InterPro" id="IPR035965">
    <property type="entry name" value="PAS-like_dom_sf"/>
</dbReference>
<dbReference type="Pfam" id="PF08448">
    <property type="entry name" value="PAS_4"/>
    <property type="match status" value="1"/>
</dbReference>
<evidence type="ECO:0000313" key="4">
    <source>
        <dbReference type="EMBL" id="AOU97188.1"/>
    </source>
</evidence>
<proteinExistence type="predicted"/>
<dbReference type="GO" id="GO:0071111">
    <property type="term" value="F:cyclic-guanylate-specific phosphodiesterase activity"/>
    <property type="evidence" value="ECO:0007669"/>
    <property type="project" value="InterPro"/>
</dbReference>
<feature type="domain" description="PAS" evidence="1">
    <location>
        <begin position="17"/>
        <end position="66"/>
    </location>
</feature>
<dbReference type="InterPro" id="IPR013656">
    <property type="entry name" value="PAS_4"/>
</dbReference>
<dbReference type="InterPro" id="IPR000014">
    <property type="entry name" value="PAS"/>
</dbReference>
<feature type="domain" description="EAL" evidence="2">
    <location>
        <begin position="496"/>
        <end position="750"/>
    </location>
</feature>
<dbReference type="NCBIfam" id="TIGR00254">
    <property type="entry name" value="GGDEF"/>
    <property type="match status" value="1"/>
</dbReference>
<dbReference type="InterPro" id="IPR001633">
    <property type="entry name" value="EAL_dom"/>
</dbReference>
<dbReference type="CDD" id="cd01948">
    <property type="entry name" value="EAL"/>
    <property type="match status" value="1"/>
</dbReference>
<accession>A0A1D8IL31</accession>
<dbReference type="InterPro" id="IPR003018">
    <property type="entry name" value="GAF"/>
</dbReference>
<evidence type="ECO:0008006" key="6">
    <source>
        <dbReference type="Google" id="ProtNLM"/>
    </source>
</evidence>
<dbReference type="Gene3D" id="3.30.450.40">
    <property type="match status" value="1"/>
</dbReference>
<dbReference type="PROSITE" id="PS50112">
    <property type="entry name" value="PAS"/>
    <property type="match status" value="1"/>
</dbReference>
<dbReference type="SMART" id="SM00065">
    <property type="entry name" value="GAF"/>
    <property type="match status" value="1"/>
</dbReference>
<dbReference type="InterPro" id="IPR035919">
    <property type="entry name" value="EAL_sf"/>
</dbReference>
<dbReference type="EMBL" id="CP017415">
    <property type="protein sequence ID" value="AOU97188.1"/>
    <property type="molecule type" value="Genomic_DNA"/>
</dbReference>
<evidence type="ECO:0000259" key="3">
    <source>
        <dbReference type="PROSITE" id="PS50887"/>
    </source>
</evidence>
<dbReference type="Gene3D" id="3.20.20.450">
    <property type="entry name" value="EAL domain"/>
    <property type="match status" value="1"/>
</dbReference>
<dbReference type="SMART" id="SM00091">
    <property type="entry name" value="PAS"/>
    <property type="match status" value="1"/>
</dbReference>
<evidence type="ECO:0000259" key="2">
    <source>
        <dbReference type="PROSITE" id="PS50883"/>
    </source>
</evidence>
<keyword evidence="5" id="KW-1185">Reference proteome</keyword>
<dbReference type="SUPFAM" id="SSF55781">
    <property type="entry name" value="GAF domain-like"/>
    <property type="match status" value="1"/>
</dbReference>
<evidence type="ECO:0000259" key="1">
    <source>
        <dbReference type="PROSITE" id="PS50112"/>
    </source>
</evidence>
<reference evidence="5" key="1">
    <citation type="submission" date="2016-09" db="EMBL/GenBank/DDBJ databases">
        <title>Acidihalobacter prosperus F5.</title>
        <authorList>
            <person name="Khaleque H.N."/>
            <person name="Ramsay J.P."/>
            <person name="Kaksonen A.H."/>
            <person name="Boxall N.J."/>
            <person name="Watkin E.L.J."/>
        </authorList>
    </citation>
    <scope>NUCLEOTIDE SEQUENCE [LARGE SCALE GENOMIC DNA]</scope>
    <source>
        <strain evidence="5">F5</strain>
    </source>
</reference>
<dbReference type="KEGG" id="aprs:BI364_03490"/>
<dbReference type="Pfam" id="PF00990">
    <property type="entry name" value="GGDEF"/>
    <property type="match status" value="1"/>
</dbReference>
<protein>
    <recommendedName>
        <fullName evidence="6">Diguanylate cyclase</fullName>
    </recommendedName>
</protein>
<dbReference type="PANTHER" id="PTHR33121">
    <property type="entry name" value="CYCLIC DI-GMP PHOSPHODIESTERASE PDEF"/>
    <property type="match status" value="1"/>
</dbReference>
<evidence type="ECO:0000313" key="5">
    <source>
        <dbReference type="Proteomes" id="UP000095401"/>
    </source>
</evidence>
<feature type="domain" description="GGDEF" evidence="3">
    <location>
        <begin position="351"/>
        <end position="487"/>
    </location>
</feature>
<dbReference type="InterPro" id="IPR029016">
    <property type="entry name" value="GAF-like_dom_sf"/>
</dbReference>
<name>A0A1D8IL31_9GAMM</name>
<dbReference type="Pfam" id="PF13185">
    <property type="entry name" value="GAF_2"/>
    <property type="match status" value="1"/>
</dbReference>
<dbReference type="Proteomes" id="UP000095401">
    <property type="component" value="Chromosome"/>
</dbReference>
<dbReference type="AlphaFoldDB" id="A0A1D8IL31"/>
<dbReference type="InterPro" id="IPR029787">
    <property type="entry name" value="Nucleotide_cyclase"/>
</dbReference>
<dbReference type="InterPro" id="IPR050706">
    <property type="entry name" value="Cyclic-di-GMP_PDE-like"/>
</dbReference>
<dbReference type="SUPFAM" id="SSF55785">
    <property type="entry name" value="PYP-like sensor domain (PAS domain)"/>
    <property type="match status" value="1"/>
</dbReference>
<dbReference type="Pfam" id="PF00563">
    <property type="entry name" value="EAL"/>
    <property type="match status" value="1"/>
</dbReference>
<sequence length="756" mass="83842">MSTRKPALKKPPRDKAIYTLLRRMLRVARALPLPIFLKDASLRWRYANPAAQMLFGLRRKDYHGMSDAALMDDVSAVTCQLSDRAALEGRGLIQRKENVLDRSFRVYKYAPRSEDGAPLGIIALAIETTELEAARTEGERLRDFYDALSEINQGIVRERYGDTAELFAHICRIVVGHTPVLMAGIAMIDREAGVLHYTQQACRVADFPDLGRVRLDLDPDSEYGRGPVARAARGLETVVVNDVLGTPEMAPWHELYRRYNGRSTAAVPVMVGDRIEAVLSVFAKEIDFFTPELVRLLRELADDVGFAIRTTEQRARVRYLALIDPLTDLPNRVHFLELAEQALATSGGQARRAQLLLIDIADFKFHNDLLGHEVGDTLLRALGRRLVAVVGETGLVGRLGSDEFAVLLVEPGDGSETGFARSLRAIDMELDQPYDVGLSESLLLKTEQSTALFPDDGHQPESLLRRASMALRAAKLAGPGSRVPYSMALERRLEYRHLIRHQIERALEAGEVIPYYQPQIDLGSGRVCGLEALARLVGRDGTILEPIEFIEEVEGDRGLVRRLGLAMIGAVAADLTALSHAGLDVPIAVNIGARHLLAPGFKRDIIDQLGRYPDMRSVLEFEITETTHLGDLSRATEAVRWLREQGLSVALDDFGSGFTSMNHLQRLAIRKLKLDQGFVLDLIDNPRDQAIVRAVVQLAEGLNIDLVAEGVASEPLGVLLRELGVTRLQGHAISPPLPLDALIRWTHDWHLPLDWC</sequence>
<dbReference type="SMART" id="SM00267">
    <property type="entry name" value="GGDEF"/>
    <property type="match status" value="1"/>
</dbReference>
<dbReference type="SUPFAM" id="SSF55073">
    <property type="entry name" value="Nucleotide cyclase"/>
    <property type="match status" value="1"/>
</dbReference>
<dbReference type="PANTHER" id="PTHR33121:SF79">
    <property type="entry name" value="CYCLIC DI-GMP PHOSPHODIESTERASE PDED-RELATED"/>
    <property type="match status" value="1"/>
</dbReference>
<dbReference type="PROSITE" id="PS50883">
    <property type="entry name" value="EAL"/>
    <property type="match status" value="1"/>
</dbReference>
<dbReference type="SMART" id="SM00052">
    <property type="entry name" value="EAL"/>
    <property type="match status" value="1"/>
</dbReference>
<dbReference type="InterPro" id="IPR000160">
    <property type="entry name" value="GGDEF_dom"/>
</dbReference>
<dbReference type="PROSITE" id="PS50887">
    <property type="entry name" value="GGDEF"/>
    <property type="match status" value="1"/>
</dbReference>